<name>A0A1F5P0I1_9BACT</name>
<comment type="caution">
    <text evidence="2">The sequence shown here is derived from an EMBL/GenBank/DDBJ whole genome shotgun (WGS) entry which is preliminary data.</text>
</comment>
<evidence type="ECO:0000313" key="3">
    <source>
        <dbReference type="Proteomes" id="UP000176339"/>
    </source>
</evidence>
<dbReference type="Proteomes" id="UP000176339">
    <property type="component" value="Unassembled WGS sequence"/>
</dbReference>
<keyword evidence="1" id="KW-0472">Membrane</keyword>
<feature type="transmembrane region" description="Helical" evidence="1">
    <location>
        <begin position="20"/>
        <end position="50"/>
    </location>
</feature>
<feature type="transmembrane region" description="Helical" evidence="1">
    <location>
        <begin position="159"/>
        <end position="179"/>
    </location>
</feature>
<keyword evidence="1" id="KW-0812">Transmembrane</keyword>
<organism evidence="2 3">
    <name type="scientific">Candidatus Doudnabacteria bacterium RIFCSPHIGHO2_01_FULL_49_9</name>
    <dbReference type="NCBI Taxonomy" id="1817827"/>
    <lineage>
        <taxon>Bacteria</taxon>
        <taxon>Candidatus Doudnaibacteriota</taxon>
    </lineage>
</organism>
<dbReference type="EMBL" id="MFEN01000042">
    <property type="protein sequence ID" value="OGE83419.1"/>
    <property type="molecule type" value="Genomic_DNA"/>
</dbReference>
<accession>A0A1F5P0I1</accession>
<feature type="transmembrane region" description="Helical" evidence="1">
    <location>
        <begin position="57"/>
        <end position="74"/>
    </location>
</feature>
<gene>
    <name evidence="2" type="ORF">A2846_03495</name>
</gene>
<reference evidence="2 3" key="1">
    <citation type="journal article" date="2016" name="Nat. Commun.">
        <title>Thousands of microbial genomes shed light on interconnected biogeochemical processes in an aquifer system.</title>
        <authorList>
            <person name="Anantharaman K."/>
            <person name="Brown C.T."/>
            <person name="Hug L.A."/>
            <person name="Sharon I."/>
            <person name="Castelle C.J."/>
            <person name="Probst A.J."/>
            <person name="Thomas B.C."/>
            <person name="Singh A."/>
            <person name="Wilkins M.J."/>
            <person name="Karaoz U."/>
            <person name="Brodie E.L."/>
            <person name="Williams K.H."/>
            <person name="Hubbard S.S."/>
            <person name="Banfield J.F."/>
        </authorList>
    </citation>
    <scope>NUCLEOTIDE SEQUENCE [LARGE SCALE GENOMIC DNA]</scope>
</reference>
<sequence>MERLKSVSRSQELKLALKTLGVGLGFLVAGQYGGLWPTMLFAAAYVFFYFRPGINTGAYWASYFINLGFLFAFPWDSADLRLQVAASIAFAVVFGLILSVKDIIFIRRDLAAHAAYFIILGFLTFFFFAGMFGEFGQVATTISIFLVAREFYRSVVKNSLAVYPLFAAFLYSEILWAIYAIPIGFTAKSALAMVAMFLSSDVIVHHLKNNLSVKVVLRNVAVFILFLLAILQVVAGS</sequence>
<feature type="transmembrane region" description="Helical" evidence="1">
    <location>
        <begin position="80"/>
        <end position="98"/>
    </location>
</feature>
<evidence type="ECO:0000256" key="1">
    <source>
        <dbReference type="SAM" id="Phobius"/>
    </source>
</evidence>
<keyword evidence="1" id="KW-1133">Transmembrane helix</keyword>
<dbReference type="AlphaFoldDB" id="A0A1F5P0I1"/>
<evidence type="ECO:0000313" key="2">
    <source>
        <dbReference type="EMBL" id="OGE83419.1"/>
    </source>
</evidence>
<proteinExistence type="predicted"/>
<feature type="transmembrane region" description="Helical" evidence="1">
    <location>
        <begin position="216"/>
        <end position="235"/>
    </location>
</feature>
<protein>
    <submittedName>
        <fullName evidence="2">Uncharacterized protein</fullName>
    </submittedName>
</protein>
<feature type="transmembrane region" description="Helical" evidence="1">
    <location>
        <begin position="110"/>
        <end position="129"/>
    </location>
</feature>